<dbReference type="Pfam" id="PF07724">
    <property type="entry name" value="AAA_2"/>
    <property type="match status" value="1"/>
</dbReference>
<evidence type="ECO:0000256" key="7">
    <source>
        <dbReference type="PROSITE-ProRule" id="PRU01250"/>
    </source>
</evidence>
<protein>
    <recommendedName>
        <fullName evidence="6">ATP-dependent Clp protease ATP-binding subunit ClpX</fullName>
    </recommendedName>
</protein>
<dbReference type="InterPro" id="IPR019489">
    <property type="entry name" value="Clp_ATPase_C"/>
</dbReference>
<accession>A0A238Z235</accession>
<dbReference type="Pfam" id="PF06689">
    <property type="entry name" value="zf-C4_ClpX"/>
    <property type="match status" value="1"/>
</dbReference>
<dbReference type="GO" id="GO:0051301">
    <property type="term" value="P:cell division"/>
    <property type="evidence" value="ECO:0007669"/>
    <property type="project" value="TreeGrafter"/>
</dbReference>
<dbReference type="Pfam" id="PF10431">
    <property type="entry name" value="ClpB_D2-small"/>
    <property type="match status" value="1"/>
</dbReference>
<dbReference type="GO" id="GO:0008270">
    <property type="term" value="F:zinc ion binding"/>
    <property type="evidence" value="ECO:0007669"/>
    <property type="project" value="UniProtKB-UniRule"/>
</dbReference>
<keyword evidence="2 6" id="KW-0547">Nucleotide-binding</keyword>
<proteinExistence type="inferred from homology"/>
<feature type="binding site" evidence="6 7">
    <location>
        <position position="37"/>
    </location>
    <ligand>
        <name>Zn(2+)</name>
        <dbReference type="ChEBI" id="CHEBI:29105"/>
    </ligand>
</feature>
<dbReference type="AlphaFoldDB" id="A0A238Z235"/>
<keyword evidence="5 6" id="KW-0143">Chaperone</keyword>
<evidence type="ECO:0000259" key="8">
    <source>
        <dbReference type="PROSITE" id="PS51902"/>
    </source>
</evidence>
<keyword evidence="1 6" id="KW-0479">Metal-binding</keyword>
<organism evidence="9 10">
    <name type="scientific">Desulfurobacterium atlanticum</name>
    <dbReference type="NCBI Taxonomy" id="240169"/>
    <lineage>
        <taxon>Bacteria</taxon>
        <taxon>Pseudomonadati</taxon>
        <taxon>Aquificota</taxon>
        <taxon>Aquificia</taxon>
        <taxon>Desulfurobacteriales</taxon>
        <taxon>Desulfurobacteriaceae</taxon>
        <taxon>Desulfurobacterium</taxon>
    </lineage>
</organism>
<evidence type="ECO:0000313" key="10">
    <source>
        <dbReference type="Proteomes" id="UP000198405"/>
    </source>
</evidence>
<dbReference type="HAMAP" id="MF_00175">
    <property type="entry name" value="ClpX"/>
    <property type="match status" value="1"/>
</dbReference>
<keyword evidence="9" id="KW-0378">Hydrolase</keyword>
<evidence type="ECO:0000256" key="6">
    <source>
        <dbReference type="HAMAP-Rule" id="MF_00175"/>
    </source>
</evidence>
<dbReference type="InterPro" id="IPR027417">
    <property type="entry name" value="P-loop_NTPase"/>
</dbReference>
<dbReference type="GO" id="GO:0009376">
    <property type="term" value="C:HslUV protease complex"/>
    <property type="evidence" value="ECO:0007669"/>
    <property type="project" value="TreeGrafter"/>
</dbReference>
<evidence type="ECO:0000313" key="9">
    <source>
        <dbReference type="EMBL" id="SNR77515.1"/>
    </source>
</evidence>
<dbReference type="InterPro" id="IPR003959">
    <property type="entry name" value="ATPase_AAA_core"/>
</dbReference>
<dbReference type="RefSeq" id="WP_089323046.1">
    <property type="nucleotide sequence ID" value="NZ_FZOB01000006.1"/>
</dbReference>
<dbReference type="InterPro" id="IPR003593">
    <property type="entry name" value="AAA+_ATPase"/>
</dbReference>
<dbReference type="InterPro" id="IPR050052">
    <property type="entry name" value="ATP-dep_Clp_protease_ClpX"/>
</dbReference>
<dbReference type="InterPro" id="IPR004487">
    <property type="entry name" value="Clp_protease_ATP-bd_su_ClpX"/>
</dbReference>
<feature type="binding site" evidence="6 7">
    <location>
        <position position="11"/>
    </location>
    <ligand>
        <name>Zn(2+)</name>
        <dbReference type="ChEBI" id="CHEBI:29105"/>
    </ligand>
</feature>
<keyword evidence="3 6" id="KW-0862">Zinc</keyword>
<keyword evidence="4 6" id="KW-0067">ATP-binding</keyword>
<dbReference type="SMART" id="SM00994">
    <property type="entry name" value="zf-C4_ClpX"/>
    <property type="match status" value="1"/>
</dbReference>
<dbReference type="SMART" id="SM01086">
    <property type="entry name" value="ClpB_D2-small"/>
    <property type="match status" value="1"/>
</dbReference>
<dbReference type="NCBIfam" id="TIGR00382">
    <property type="entry name" value="clpX"/>
    <property type="match status" value="1"/>
</dbReference>
<dbReference type="InterPro" id="IPR010603">
    <property type="entry name" value="Znf_CppX_C4"/>
</dbReference>
<dbReference type="InterPro" id="IPR059188">
    <property type="entry name" value="Znf_CLPX-like"/>
</dbReference>
<dbReference type="GO" id="GO:0005524">
    <property type="term" value="F:ATP binding"/>
    <property type="evidence" value="ECO:0007669"/>
    <property type="project" value="UniProtKB-UniRule"/>
</dbReference>
<dbReference type="Gene3D" id="3.40.50.300">
    <property type="entry name" value="P-loop containing nucleotide triphosphate hydrolases"/>
    <property type="match status" value="1"/>
</dbReference>
<dbReference type="FunFam" id="1.10.8.60:FF:000002">
    <property type="entry name" value="ATP-dependent Clp protease ATP-binding subunit ClpX"/>
    <property type="match status" value="1"/>
</dbReference>
<dbReference type="Gene3D" id="1.10.8.60">
    <property type="match status" value="1"/>
</dbReference>
<name>A0A238Z235_9BACT</name>
<dbReference type="InterPro" id="IPR038366">
    <property type="entry name" value="Znf_CppX_C4_sf"/>
</dbReference>
<dbReference type="CDD" id="cd19497">
    <property type="entry name" value="RecA-like_ClpX"/>
    <property type="match status" value="1"/>
</dbReference>
<dbReference type="OrthoDB" id="9804062at2"/>
<dbReference type="FunFam" id="3.40.50.300:FF:000005">
    <property type="entry name" value="ATP-dependent Clp protease ATP-binding subunit ClpX"/>
    <property type="match status" value="1"/>
</dbReference>
<comment type="similarity">
    <text evidence="6 7">Belongs to the ClpX chaperone family.</text>
</comment>
<dbReference type="PANTHER" id="PTHR48102">
    <property type="entry name" value="ATP-DEPENDENT CLP PROTEASE ATP-BINDING SUBUNIT CLPX-LIKE, MITOCHONDRIAL-RELATED"/>
    <property type="match status" value="1"/>
</dbReference>
<comment type="function">
    <text evidence="6">ATP-dependent specificity component of the Clp protease. It directs the protease to specific substrates. Can perform chaperone functions in the absence of ClpP.</text>
</comment>
<dbReference type="SUPFAM" id="SSF52540">
    <property type="entry name" value="P-loop containing nucleoside triphosphate hydrolases"/>
    <property type="match status" value="1"/>
</dbReference>
<dbReference type="NCBIfam" id="NF003745">
    <property type="entry name" value="PRK05342.1"/>
    <property type="match status" value="1"/>
</dbReference>
<dbReference type="GO" id="GO:0051082">
    <property type="term" value="F:unfolded protein binding"/>
    <property type="evidence" value="ECO:0007669"/>
    <property type="project" value="UniProtKB-UniRule"/>
</dbReference>
<sequence>MFETQIPPRRCSFCGKDSSVVEALITGPKGVAICNFCVDECYEMIHSQSDEKKSIKEPGRLPTPKEIKEFLDQYVIGQDEAKKVLSVAVYNHYKRIFSQSSADDVEIEKSNILLIGPTGSGKTLLARSLAKLLDVPFAIADATTLTEAGYVGEDVENILLRLLQNADMDVEKAERGIIYIDEIDKIGRKSENPSITRDVSGEGVQQALLKILEGTVANVPPQGGRKHPQQQYIQIDTSNILFICGGAFVGLEDIIAKRIGKGTMGFNADLNKKKMERDELLKHVEPEDLVKFGLIPELIGRLPVIATLSELKEEDLVRILKEPKNALVKQYKKLLELENVELEFTDEALREIAKEAIKRKTGARGLRAIMEKIMTDVMFEVPQRKDVKKVIIDKEAVLSGKPKYELVKAS</sequence>
<dbReference type="GO" id="GO:0008233">
    <property type="term" value="F:peptidase activity"/>
    <property type="evidence" value="ECO:0007669"/>
    <property type="project" value="UniProtKB-KW"/>
</dbReference>
<evidence type="ECO:0000256" key="1">
    <source>
        <dbReference type="ARBA" id="ARBA00022723"/>
    </source>
</evidence>
<reference evidence="10" key="1">
    <citation type="submission" date="2017-06" db="EMBL/GenBank/DDBJ databases">
        <authorList>
            <person name="Varghese N."/>
            <person name="Submissions S."/>
        </authorList>
    </citation>
    <scope>NUCLEOTIDE SEQUENCE [LARGE SCALE GENOMIC DNA]</scope>
    <source>
        <strain evidence="10">DSM 15668</strain>
    </source>
</reference>
<evidence type="ECO:0000256" key="3">
    <source>
        <dbReference type="ARBA" id="ARBA00022833"/>
    </source>
</evidence>
<keyword evidence="10" id="KW-1185">Reference proteome</keyword>
<dbReference type="Gene3D" id="6.20.220.10">
    <property type="entry name" value="ClpX chaperone, C4-type zinc finger domain"/>
    <property type="match status" value="1"/>
</dbReference>
<keyword evidence="9" id="KW-0645">Protease</keyword>
<feature type="binding site" evidence="6">
    <location>
        <begin position="117"/>
        <end position="124"/>
    </location>
    <ligand>
        <name>ATP</name>
        <dbReference type="ChEBI" id="CHEBI:30616"/>
    </ligand>
</feature>
<dbReference type="GO" id="GO:0016887">
    <property type="term" value="F:ATP hydrolysis activity"/>
    <property type="evidence" value="ECO:0007669"/>
    <property type="project" value="InterPro"/>
</dbReference>
<feature type="binding site" evidence="6 7">
    <location>
        <position position="34"/>
    </location>
    <ligand>
        <name>Zn(2+)</name>
        <dbReference type="ChEBI" id="CHEBI:29105"/>
    </ligand>
</feature>
<comment type="subunit">
    <text evidence="6">Component of the ClpX-ClpP complex. Forms a hexameric ring that, in the presence of ATP, binds to fourteen ClpP subunits assembled into a disk-like structure with a central cavity, resembling the structure of eukaryotic proteasomes.</text>
</comment>
<gene>
    <name evidence="6" type="primary">clpX</name>
    <name evidence="9" type="ORF">SAMN06265340_1069</name>
</gene>
<dbReference type="InterPro" id="IPR046425">
    <property type="entry name" value="ClpX_bact"/>
</dbReference>
<dbReference type="GO" id="GO:0140662">
    <property type="term" value="F:ATP-dependent protein folding chaperone"/>
    <property type="evidence" value="ECO:0007669"/>
    <property type="project" value="InterPro"/>
</dbReference>
<dbReference type="PROSITE" id="PS51902">
    <property type="entry name" value="CLPX_ZB"/>
    <property type="match status" value="1"/>
</dbReference>
<feature type="domain" description="ClpX-type ZB" evidence="8">
    <location>
        <begin position="1"/>
        <end position="53"/>
    </location>
</feature>
<dbReference type="Proteomes" id="UP000198405">
    <property type="component" value="Unassembled WGS sequence"/>
</dbReference>
<dbReference type="SUPFAM" id="SSF57716">
    <property type="entry name" value="Glucocorticoid receptor-like (DNA-binding domain)"/>
    <property type="match status" value="1"/>
</dbReference>
<dbReference type="PANTHER" id="PTHR48102:SF7">
    <property type="entry name" value="ATP-DEPENDENT CLP PROTEASE ATP-BINDING SUBUNIT CLPX-LIKE, MITOCHONDRIAL"/>
    <property type="match status" value="1"/>
</dbReference>
<dbReference type="SMART" id="SM00382">
    <property type="entry name" value="AAA"/>
    <property type="match status" value="1"/>
</dbReference>
<feature type="binding site" evidence="6 7">
    <location>
        <position position="14"/>
    </location>
    <ligand>
        <name>Zn(2+)</name>
        <dbReference type="ChEBI" id="CHEBI:29105"/>
    </ligand>
</feature>
<dbReference type="GO" id="GO:0051603">
    <property type="term" value="P:proteolysis involved in protein catabolic process"/>
    <property type="evidence" value="ECO:0007669"/>
    <property type="project" value="TreeGrafter"/>
</dbReference>
<evidence type="ECO:0000256" key="5">
    <source>
        <dbReference type="ARBA" id="ARBA00023186"/>
    </source>
</evidence>
<evidence type="ECO:0000256" key="2">
    <source>
        <dbReference type="ARBA" id="ARBA00022741"/>
    </source>
</evidence>
<evidence type="ECO:0000256" key="4">
    <source>
        <dbReference type="ARBA" id="ARBA00022840"/>
    </source>
</evidence>
<dbReference type="EMBL" id="FZOB01000006">
    <property type="protein sequence ID" value="SNR77515.1"/>
    <property type="molecule type" value="Genomic_DNA"/>
</dbReference>
<dbReference type="GO" id="GO:0046983">
    <property type="term" value="F:protein dimerization activity"/>
    <property type="evidence" value="ECO:0007669"/>
    <property type="project" value="UniProtKB-UniRule"/>
</dbReference>